<comment type="caution">
    <text evidence="1">The sequence shown here is derived from an EMBL/GenBank/DDBJ whole genome shotgun (WGS) entry which is preliminary data.</text>
</comment>
<evidence type="ECO:0000313" key="1">
    <source>
        <dbReference type="EMBL" id="RBA09019.1"/>
    </source>
</evidence>
<name>A0A365MKI1_GIBIN</name>
<accession>A0A365MKI1</accession>
<dbReference type="EMBL" id="PKMI01000094">
    <property type="protein sequence ID" value="RBA09019.1"/>
    <property type="molecule type" value="Genomic_DNA"/>
</dbReference>
<protein>
    <submittedName>
        <fullName evidence="1">Uncharacterized protein</fullName>
    </submittedName>
</protein>
<evidence type="ECO:0000313" key="2">
    <source>
        <dbReference type="Proteomes" id="UP000251714"/>
    </source>
</evidence>
<reference evidence="1 2" key="1">
    <citation type="submission" date="2017-12" db="EMBL/GenBank/DDBJ databases">
        <title>Genome sequence of the mycotoxigenic crop pathogen Fusarium proliferatum, strain ITEM 2341 from Date Palm.</title>
        <authorList>
            <person name="Almiman B.F."/>
            <person name="Shittu T.A."/>
            <person name="Muthumeenakshi S."/>
            <person name="Baroncelli R."/>
            <person name="Sreenivasaprasada S."/>
        </authorList>
    </citation>
    <scope>NUCLEOTIDE SEQUENCE [LARGE SCALE GENOMIC DNA]</scope>
    <source>
        <strain evidence="1 2">ITEM 2341</strain>
    </source>
</reference>
<gene>
    <name evidence="1" type="ORF">FPRO05_07299</name>
</gene>
<dbReference type="AlphaFoldDB" id="A0A365MKI1"/>
<proteinExistence type="predicted"/>
<dbReference type="Proteomes" id="UP000251714">
    <property type="component" value="Unassembled WGS sequence"/>
</dbReference>
<organism evidence="1 2">
    <name type="scientific">Gibberella intermedia</name>
    <name type="common">Bulb rot disease fungus</name>
    <name type="synonym">Fusarium proliferatum</name>
    <dbReference type="NCBI Taxonomy" id="948311"/>
    <lineage>
        <taxon>Eukaryota</taxon>
        <taxon>Fungi</taxon>
        <taxon>Dikarya</taxon>
        <taxon>Ascomycota</taxon>
        <taxon>Pezizomycotina</taxon>
        <taxon>Sordariomycetes</taxon>
        <taxon>Hypocreomycetidae</taxon>
        <taxon>Hypocreales</taxon>
        <taxon>Nectriaceae</taxon>
        <taxon>Fusarium</taxon>
        <taxon>Fusarium fujikuroi species complex</taxon>
    </lineage>
</organism>
<sequence>MFAIETVTLAAGQQLPLTVANTTDHLDPDCFKQPTKGYHTGIIYDAQSGQVAPRTAVVIQSGRTVLFTVRVRLSQELQDGPIVLLTDKIGSTWYLSYEFGTNLDPDIVVFNMMIVYSDGPGVWNPGSLLGATQFYPLPGDPENTQDYSLKYNTASSTPSFVLLNPSNPDTIPALNTFSNYGGCFQLSALLDADRNFKQSGAITLVNCYDQAGAGELAASFGVNYDCITWEIRQAYAYISKKTELVGWGHCINPHFDKNPPNKVLGEKDTAGQHFASHAFLSWDPEFGSSSAFYLDKTNPTTYTDVNMLKLLYLVHGLSEGDEYFAHIWLYCSSKKLI</sequence>